<dbReference type="InterPro" id="IPR049552">
    <property type="entry name" value="PKS_DH_N"/>
</dbReference>
<keyword evidence="5" id="KW-0521">NADP</keyword>
<dbReference type="InterPro" id="IPR001227">
    <property type="entry name" value="Ac_transferase_dom_sf"/>
</dbReference>
<dbReference type="EMBL" id="KL660580">
    <property type="protein sequence ID" value="KFA65628.1"/>
    <property type="molecule type" value="Genomic_DNA"/>
</dbReference>
<dbReference type="Pfam" id="PF00550">
    <property type="entry name" value="PP-binding"/>
    <property type="match status" value="1"/>
</dbReference>
<dbReference type="OMA" id="NYGPEFQ"/>
<feature type="active site" description="Proton acceptor; for dehydratase activity" evidence="9">
    <location>
        <position position="949"/>
    </location>
</feature>
<evidence type="ECO:0000256" key="3">
    <source>
        <dbReference type="ARBA" id="ARBA00022603"/>
    </source>
</evidence>
<dbReference type="InterPro" id="IPR016039">
    <property type="entry name" value="Thiolase-like"/>
</dbReference>
<dbReference type="SUPFAM" id="SSF51735">
    <property type="entry name" value="NAD(P)-binding Rossmann-fold domains"/>
    <property type="match status" value="2"/>
</dbReference>
<dbReference type="InterPro" id="IPR020807">
    <property type="entry name" value="PKS_DH"/>
</dbReference>
<dbReference type="Pfam" id="PF00698">
    <property type="entry name" value="Acyl_transf_1"/>
    <property type="match status" value="1"/>
</dbReference>
<dbReference type="InterPro" id="IPR032821">
    <property type="entry name" value="PKS_assoc"/>
</dbReference>
<keyword evidence="7" id="KW-0511">Multifunctional enzyme</keyword>
<dbReference type="GO" id="GO:0044550">
    <property type="term" value="P:secondary metabolite biosynthetic process"/>
    <property type="evidence" value="ECO:0007669"/>
    <property type="project" value="UniProtKB-ARBA"/>
</dbReference>
<dbReference type="SUPFAM" id="SSF52151">
    <property type="entry name" value="FabD/lysophospholipase-like"/>
    <property type="match status" value="1"/>
</dbReference>
<evidence type="ECO:0000313" key="13">
    <source>
        <dbReference type="EMBL" id="KFA65628.1"/>
    </source>
</evidence>
<dbReference type="InterPro" id="IPR013217">
    <property type="entry name" value="Methyltransf_12"/>
</dbReference>
<dbReference type="Pfam" id="PF08240">
    <property type="entry name" value="ADH_N"/>
    <property type="match status" value="1"/>
</dbReference>
<name>A0A084QNU3_STAC4</name>
<dbReference type="InterPro" id="IPR049551">
    <property type="entry name" value="PKS_DH_C"/>
</dbReference>
<dbReference type="SMART" id="SM00829">
    <property type="entry name" value="PKS_ER"/>
    <property type="match status" value="1"/>
</dbReference>
<evidence type="ECO:0000256" key="9">
    <source>
        <dbReference type="PROSITE-ProRule" id="PRU01363"/>
    </source>
</evidence>
<dbReference type="SUPFAM" id="SSF55048">
    <property type="entry name" value="Probable ACP-binding domain of malonyl-CoA ACP transacylase"/>
    <property type="match status" value="1"/>
</dbReference>
<feature type="region of interest" description="N-terminal hotdog fold" evidence="9">
    <location>
        <begin position="917"/>
        <end position="1047"/>
    </location>
</feature>
<dbReference type="GO" id="GO:0004312">
    <property type="term" value="F:fatty acid synthase activity"/>
    <property type="evidence" value="ECO:0007669"/>
    <property type="project" value="TreeGrafter"/>
</dbReference>
<dbReference type="InterPro" id="IPR029063">
    <property type="entry name" value="SAM-dependent_MTases_sf"/>
</dbReference>
<dbReference type="SUPFAM" id="SSF53901">
    <property type="entry name" value="Thiolase-like"/>
    <property type="match status" value="1"/>
</dbReference>
<dbReference type="CDD" id="cd02440">
    <property type="entry name" value="AdoMet_MTases"/>
    <property type="match status" value="1"/>
</dbReference>
<dbReference type="Pfam" id="PF02801">
    <property type="entry name" value="Ketoacyl-synt_C"/>
    <property type="match status" value="1"/>
</dbReference>
<evidence type="ECO:0000256" key="8">
    <source>
        <dbReference type="ARBA" id="ARBA00023315"/>
    </source>
</evidence>
<dbReference type="Pfam" id="PF13602">
    <property type="entry name" value="ADH_zinc_N_2"/>
    <property type="match status" value="1"/>
</dbReference>
<dbReference type="InterPro" id="IPR009081">
    <property type="entry name" value="PP-bd_ACP"/>
</dbReference>
<evidence type="ECO:0000313" key="14">
    <source>
        <dbReference type="Proteomes" id="UP000028524"/>
    </source>
</evidence>
<dbReference type="InterPro" id="IPR036291">
    <property type="entry name" value="NAD(P)-bd_dom_sf"/>
</dbReference>
<dbReference type="FunFam" id="3.40.366.10:FF:000002">
    <property type="entry name" value="Probable polyketide synthase 2"/>
    <property type="match status" value="1"/>
</dbReference>
<dbReference type="Pfam" id="PF08659">
    <property type="entry name" value="KR"/>
    <property type="match status" value="1"/>
</dbReference>
<dbReference type="PANTHER" id="PTHR43775">
    <property type="entry name" value="FATTY ACID SYNTHASE"/>
    <property type="match status" value="1"/>
</dbReference>
<dbReference type="Pfam" id="PF16197">
    <property type="entry name" value="KAsynt_C_assoc"/>
    <property type="match status" value="1"/>
</dbReference>
<dbReference type="PANTHER" id="PTHR43775:SF49">
    <property type="entry name" value="SYNTHASE, PUTATIVE (JCVI)-RELATED"/>
    <property type="match status" value="1"/>
</dbReference>
<evidence type="ECO:0000256" key="7">
    <source>
        <dbReference type="ARBA" id="ARBA00023268"/>
    </source>
</evidence>
<dbReference type="CDD" id="cd05195">
    <property type="entry name" value="enoyl_red"/>
    <property type="match status" value="1"/>
</dbReference>
<dbReference type="Proteomes" id="UP000028524">
    <property type="component" value="Unassembled WGS sequence"/>
</dbReference>
<keyword evidence="4" id="KW-0808">Transferase</keyword>
<dbReference type="InterPro" id="IPR042104">
    <property type="entry name" value="PKS_dehydratase_sf"/>
</dbReference>
<keyword evidence="8" id="KW-0012">Acyltransferase</keyword>
<keyword evidence="14" id="KW-1185">Reference proteome</keyword>
<dbReference type="Pfam" id="PF08242">
    <property type="entry name" value="Methyltransf_12"/>
    <property type="match status" value="1"/>
</dbReference>
<dbReference type="Gene3D" id="3.40.50.720">
    <property type="entry name" value="NAD(P)-binding Rossmann-like Domain"/>
    <property type="match status" value="2"/>
</dbReference>
<dbReference type="SUPFAM" id="SSF53335">
    <property type="entry name" value="S-adenosyl-L-methionine-dependent methyltransferases"/>
    <property type="match status" value="1"/>
</dbReference>
<evidence type="ECO:0000256" key="1">
    <source>
        <dbReference type="ARBA" id="ARBA00022450"/>
    </source>
</evidence>
<dbReference type="Gene3D" id="3.40.47.10">
    <property type="match status" value="1"/>
</dbReference>
<dbReference type="SMART" id="SM00823">
    <property type="entry name" value="PKS_PP"/>
    <property type="match status" value="1"/>
</dbReference>
<dbReference type="SUPFAM" id="SSF50129">
    <property type="entry name" value="GroES-like"/>
    <property type="match status" value="1"/>
</dbReference>
<dbReference type="InterPro" id="IPR014030">
    <property type="entry name" value="Ketoacyl_synth_N"/>
</dbReference>
<proteinExistence type="predicted"/>
<dbReference type="SMART" id="SM00827">
    <property type="entry name" value="PKS_AT"/>
    <property type="match status" value="1"/>
</dbReference>
<dbReference type="SUPFAM" id="SSF47336">
    <property type="entry name" value="ACP-like"/>
    <property type="match status" value="1"/>
</dbReference>
<dbReference type="Pfam" id="PF14765">
    <property type="entry name" value="PS-DH"/>
    <property type="match status" value="1"/>
</dbReference>
<dbReference type="InterPro" id="IPR050091">
    <property type="entry name" value="PKS_NRPS_Biosynth_Enz"/>
</dbReference>
<protein>
    <submittedName>
        <fullName evidence="13">Uncharacterized protein</fullName>
    </submittedName>
</protein>
<keyword evidence="2" id="KW-0597">Phosphoprotein</keyword>
<evidence type="ECO:0000256" key="4">
    <source>
        <dbReference type="ARBA" id="ARBA00022679"/>
    </source>
</evidence>
<dbReference type="Pfam" id="PF21089">
    <property type="entry name" value="PKS_DH_N"/>
    <property type="match status" value="1"/>
</dbReference>
<evidence type="ECO:0000256" key="2">
    <source>
        <dbReference type="ARBA" id="ARBA00022553"/>
    </source>
</evidence>
<dbReference type="GO" id="GO:0006633">
    <property type="term" value="P:fatty acid biosynthetic process"/>
    <property type="evidence" value="ECO:0007669"/>
    <property type="project" value="TreeGrafter"/>
</dbReference>
<keyword evidence="3" id="KW-0489">Methyltransferase</keyword>
<dbReference type="InterPro" id="IPR016036">
    <property type="entry name" value="Malonyl_transacylase_ACP-bd"/>
</dbReference>
<feature type="domain" description="Ketosynthase family 3 (KS3)" evidence="11">
    <location>
        <begin position="37"/>
        <end position="455"/>
    </location>
</feature>
<dbReference type="GO" id="GO:0032259">
    <property type="term" value="P:methylation"/>
    <property type="evidence" value="ECO:0007669"/>
    <property type="project" value="UniProtKB-KW"/>
</dbReference>
<dbReference type="Gene3D" id="1.10.1200.10">
    <property type="entry name" value="ACP-like"/>
    <property type="match status" value="1"/>
</dbReference>
<dbReference type="HOGENOM" id="CLU_000022_31_1_1"/>
<dbReference type="InterPro" id="IPR036736">
    <property type="entry name" value="ACP-like_sf"/>
</dbReference>
<feature type="region of interest" description="C-terminal hotdog fold" evidence="9">
    <location>
        <begin position="1057"/>
        <end position="1200"/>
    </location>
</feature>
<evidence type="ECO:0000259" key="11">
    <source>
        <dbReference type="PROSITE" id="PS52004"/>
    </source>
</evidence>
<dbReference type="GO" id="GO:0008168">
    <property type="term" value="F:methyltransferase activity"/>
    <property type="evidence" value="ECO:0007669"/>
    <property type="project" value="UniProtKB-KW"/>
</dbReference>
<feature type="active site" description="Proton donor; for dehydratase activity" evidence="9">
    <location>
        <position position="1117"/>
    </location>
</feature>
<dbReference type="GO" id="GO:0031177">
    <property type="term" value="F:phosphopantetheine binding"/>
    <property type="evidence" value="ECO:0007669"/>
    <property type="project" value="InterPro"/>
</dbReference>
<dbReference type="SMART" id="SM00822">
    <property type="entry name" value="PKS_KR"/>
    <property type="match status" value="1"/>
</dbReference>
<dbReference type="GO" id="GO:0016491">
    <property type="term" value="F:oxidoreductase activity"/>
    <property type="evidence" value="ECO:0007669"/>
    <property type="project" value="UniProtKB-KW"/>
</dbReference>
<dbReference type="InterPro" id="IPR014043">
    <property type="entry name" value="Acyl_transferase_dom"/>
</dbReference>
<dbReference type="InterPro" id="IPR013968">
    <property type="entry name" value="PKS_KR"/>
</dbReference>
<dbReference type="InterPro" id="IPR016035">
    <property type="entry name" value="Acyl_Trfase/lysoPLipase"/>
</dbReference>
<accession>A0A084QNU3</accession>
<dbReference type="Gene3D" id="3.40.366.10">
    <property type="entry name" value="Malonyl-Coenzyme A Acyl Carrier Protein, domain 2"/>
    <property type="match status" value="1"/>
</dbReference>
<dbReference type="Pfam" id="PF00109">
    <property type="entry name" value="ketoacyl-synt"/>
    <property type="match status" value="1"/>
</dbReference>
<evidence type="ECO:0000259" key="10">
    <source>
        <dbReference type="PROSITE" id="PS50075"/>
    </source>
</evidence>
<dbReference type="Gene3D" id="3.40.50.150">
    <property type="entry name" value="Vaccinia Virus protein VP39"/>
    <property type="match status" value="1"/>
</dbReference>
<evidence type="ECO:0000256" key="5">
    <source>
        <dbReference type="ARBA" id="ARBA00022857"/>
    </source>
</evidence>
<dbReference type="Gene3D" id="3.30.70.3290">
    <property type="match status" value="1"/>
</dbReference>
<dbReference type="GO" id="GO:1901336">
    <property type="term" value="P:lactone biosynthetic process"/>
    <property type="evidence" value="ECO:0007669"/>
    <property type="project" value="UniProtKB-ARBA"/>
</dbReference>
<sequence length="2465" mass="271335">MVLTNSHLKGLVDPNGLHQIPIHSETSQPRAAVAPGVPQIAIVGIGVKLPGKITTTDAYWDLLVNGKSAQSQVPSNRYEAAGFESKSGVPCTAKSLRGYFLDHDFEKMDAGFFSMSKPEVEKLDPQSRMLLEVIWECMESGGQKNWRGRKIGTYVGCFGEDWLDINAKDPQYTGPNRVLGYGDFAISNRAAYEYDLKGPSITIRTACSSSLIALHEACQGLFNGECEGAIVAGTSFFISPTMTLALSEQGILSPTGSCKSFDAKADGYARGEAINCLYIKRLDDALRDGDPIRAVLRSTATNFDGKTLGITNPSSDSHESLMRRAYEVAGLDPALTGFVECHGTGTQVGDPTETTAVGRVFGSKKGLYITSVKPNIGHGEGASGLNSLIKAVLALEHNTIPPNILFNEPNPKIKWDKYGFRVPVTPTPWPEDRAARVSVNCFGVGGANAHAVVESARPHLRTRVANIPHVGKHLLVFSGHQANALQQRAAKVLEYVKAHPNRLADVAYTLGSRRDALAHRAFAVVDGNSQVAISPVVKPKDAPTVNFVFTGQGAQWAGMGAELMTDYPSFLSDIREMDQCLRGLPHPPSWTIEQELLRSREESRLQEPEFSQPICTALQIGIVNLLRSWGVRPAAVVGHSSGEISAAYATGALSLEMAISIAYYRGQVTQQRGRAGGMAAVGLGRADATPYLKTGVVIACENSPKNVTLSGDNDKLDEVIDHIKEDKPDCFARRLRVERAYHSHHMREIGEAYQQLLESIVRDTKPSVPLFSSVTAKQIKRAGSLGAAYWRENLENPVLFAPAVQLMLHAATGNTLFVEIGPHSALAGPLRDTFKSVHAATSSTYVATLVRDECATKSLLGTLGRLFQENYPVDLSLTTPSRTVLTDLPNYSWQHDTVYWSESRVTREWRLRKFPPHELLGSRIMETDELEPTWRNMLRLDNVPWARDHKIFDDVVLPGAAYMAMAIEAVRQLNAGDETDATIRQLDIKAALVLREYTAHEIITHFRPVRLTDSLNSTWWEFSISSFNGSTWTKHCSGQIRPGKEAITSVEDVGDKARLVSTAAWYHIMQKVGLNYGPEFQAMTSISAEPGQNKAAATIKNREPGATNYLLHPAMIDQVLQAFTVAMADGLTRQLTKLCVPRYIEQIYINKAAPEMRLGTAAVASATGAIRGAATVKAGDEIIINLTGGEFTPLEDGNSSEVAEPVPAAQLHWKPDINFADTKSLIRPIKSRREDLLNLEKLSLLCMLYTLTKVEGLDVAEHLTKFRAWLIAQRDDALNGRYQHVHHCASLARLSQSRLASELQASLANLSLTPAAGVARIIFRFMVKAEAIFKGEASVAELMGHEQGIHQLHNFFGSRFDYREFLELLGHSNPTMRILEIGGSSGGLTQSILDGLTIVDDERRYIRYVYTDASDDAFETVKEAFRKHENVDFKVLDLTKDPIKQGFVSESFDVVIASNSLGKSHDTQEMLRNIRKLMKPGARLLLQQLNPALKAFNYLHGFRQDWWIDTVEASLGGAHFDAVQWNQELRNAGFTGTDAVVYDDELPYSLTTTIFSQLDQDQRTSGEVVILGDLSHSSVRSLKHVLTARGFSVAIKGFVEEPKAGIDVISLLDLHKPFYYAMTELEMKHWQNYISRFSSEDGMLWVTSLAQVCTKDARYATTIGASRNIRSELSLDWATLEIDPQLFDAETVADVFNRFRNRIKGPEFDPEWEYAVLRNKVMIPRYHWVNMSKQTGNTLDQGPRKLEIARMGQLTTLQWIQDQPVQLQKGEVEIEPRAVGMNFKDVLVAMGIVEGYKPGLGIECSGVVSRLGPGVQNLVVGDRVMTIGHGCFTTNFITEASLATRLPENMSFEEAATIPCVYATAIHALINLGGLEEGQTVLVHSACGGVGIAAINICQMMGAKIYATVGNPDKVQYLMDTFGIPRDHIFNSRDSSFYGDLMNATNGRGVDLVLNSLSGELLHVSWKCVAQFGKMLEIGKRDFIGKGQLGMDIFESNRSFHGIDMSQMAVERPDKCQRILAQFNKYYESGKVKPISPMKVFHATDVIDAFRYMQKGQHIGKIVVTMPEDKSQLQITSKPESAKFRSDASYLLVGGLGGLGRSVANWMIQNGARHLVFLSRSAGDSEKDRSFIRELEAQGCAVQTIKGTVTELADVERAVAEAVKPIAGVFLMTMVLRDRGILQLTHEDWFEAVNPKVEGVINLHQALQKTKLDFFTSFSSISYVVGQIGQTNYSAANAFLAAFTQYRHSLGLPAAVLNVGVMDDVGYVVENQALLEQFKSLGYHLLKENDLLQGLTYTMSHQYPDSATSGHFVNPAEVVIGLKSTKSLTDPNSRALWKRDIRMAQAHLKDADEGAAASGNEDFSQFMKQVHSDPSILSIEGNVQFLTKQIGECVYNLMSRSVSELDVNMTLAGLGVDSLVAIEIRNWWRHTLGVNSSVLEIMGAGSIAMLGKLAVEGIQRARSPA</sequence>
<feature type="domain" description="PKS/mFAS DH" evidence="12">
    <location>
        <begin position="917"/>
        <end position="1200"/>
    </location>
</feature>
<dbReference type="PROSITE" id="PS52004">
    <property type="entry name" value="KS3_2"/>
    <property type="match status" value="1"/>
</dbReference>
<dbReference type="InParanoid" id="A0A084QNU3"/>
<dbReference type="FunFam" id="3.40.50.720:FF:000209">
    <property type="entry name" value="Polyketide synthase Pks12"/>
    <property type="match status" value="1"/>
</dbReference>
<dbReference type="InterPro" id="IPR014031">
    <property type="entry name" value="Ketoacyl_synth_C"/>
</dbReference>
<keyword evidence="6" id="KW-0560">Oxidoreductase</keyword>
<dbReference type="InterPro" id="IPR049900">
    <property type="entry name" value="PKS_mFAS_DH"/>
</dbReference>
<evidence type="ECO:0000256" key="6">
    <source>
        <dbReference type="ARBA" id="ARBA00023002"/>
    </source>
</evidence>
<dbReference type="Gene3D" id="3.10.129.110">
    <property type="entry name" value="Polyketide synthase dehydratase"/>
    <property type="match status" value="1"/>
</dbReference>
<dbReference type="PROSITE" id="PS50075">
    <property type="entry name" value="CARRIER"/>
    <property type="match status" value="1"/>
</dbReference>
<dbReference type="InterPro" id="IPR011032">
    <property type="entry name" value="GroES-like_sf"/>
</dbReference>
<dbReference type="InterPro" id="IPR020806">
    <property type="entry name" value="PKS_PP-bd"/>
</dbReference>
<dbReference type="OrthoDB" id="5129394at2759"/>
<evidence type="ECO:0000259" key="12">
    <source>
        <dbReference type="PROSITE" id="PS52019"/>
    </source>
</evidence>
<dbReference type="InterPro" id="IPR013154">
    <property type="entry name" value="ADH-like_N"/>
</dbReference>
<dbReference type="InterPro" id="IPR020843">
    <property type="entry name" value="ER"/>
</dbReference>
<feature type="domain" description="Carrier" evidence="10">
    <location>
        <begin position="2380"/>
        <end position="2458"/>
    </location>
</feature>
<reference evidence="13 14" key="1">
    <citation type="journal article" date="2014" name="BMC Genomics">
        <title>Comparative genome sequencing reveals chemotype-specific gene clusters in the toxigenic black mold Stachybotrys.</title>
        <authorList>
            <person name="Semeiks J."/>
            <person name="Borek D."/>
            <person name="Otwinowski Z."/>
            <person name="Grishin N.V."/>
        </authorList>
    </citation>
    <scope>NUCLEOTIDE SEQUENCE [LARGE SCALE GENOMIC DNA]</scope>
    <source>
        <strain evidence="13 14">IBT 40285</strain>
    </source>
</reference>
<dbReference type="PROSITE" id="PS52019">
    <property type="entry name" value="PKS_MFAS_DH"/>
    <property type="match status" value="1"/>
</dbReference>
<gene>
    <name evidence="13" type="ORF">S40285_05353</name>
</gene>
<dbReference type="Gene3D" id="3.90.180.10">
    <property type="entry name" value="Medium-chain alcohol dehydrogenases, catalytic domain"/>
    <property type="match status" value="1"/>
</dbReference>
<keyword evidence="1" id="KW-0596">Phosphopantetheine</keyword>
<dbReference type="InterPro" id="IPR057326">
    <property type="entry name" value="KR_dom"/>
</dbReference>
<dbReference type="STRING" id="1283841.A0A084QNU3"/>
<dbReference type="CDD" id="cd00833">
    <property type="entry name" value="PKS"/>
    <property type="match status" value="1"/>
</dbReference>
<organism evidence="13 14">
    <name type="scientific">Stachybotrys chlorohalonatus (strain IBT 40285)</name>
    <dbReference type="NCBI Taxonomy" id="1283841"/>
    <lineage>
        <taxon>Eukaryota</taxon>
        <taxon>Fungi</taxon>
        <taxon>Dikarya</taxon>
        <taxon>Ascomycota</taxon>
        <taxon>Pezizomycotina</taxon>
        <taxon>Sordariomycetes</taxon>
        <taxon>Hypocreomycetidae</taxon>
        <taxon>Hypocreales</taxon>
        <taxon>Stachybotryaceae</taxon>
        <taxon>Stachybotrys</taxon>
    </lineage>
</organism>
<dbReference type="SMART" id="SM00825">
    <property type="entry name" value="PKS_KS"/>
    <property type="match status" value="1"/>
</dbReference>
<dbReference type="InterPro" id="IPR020841">
    <property type="entry name" value="PKS_Beta-ketoAc_synthase_dom"/>
</dbReference>
<dbReference type="SMART" id="SM00826">
    <property type="entry name" value="PKS_DH"/>
    <property type="match status" value="1"/>
</dbReference>